<dbReference type="InterPro" id="IPR017850">
    <property type="entry name" value="Alkaline_phosphatase_core_sf"/>
</dbReference>
<comment type="similarity">
    <text evidence="3">Belongs to the LTA synthase family.</text>
</comment>
<evidence type="ECO:0000256" key="2">
    <source>
        <dbReference type="ARBA" id="ARBA00004936"/>
    </source>
</evidence>
<dbReference type="Proteomes" id="UP001623592">
    <property type="component" value="Unassembled WGS sequence"/>
</dbReference>
<dbReference type="RefSeq" id="WP_406789239.1">
    <property type="nucleotide sequence ID" value="NZ_JBJIAA010000018.1"/>
</dbReference>
<keyword evidence="10" id="KW-0808">Transferase</keyword>
<feature type="transmembrane region" description="Helical" evidence="8">
    <location>
        <begin position="161"/>
        <end position="181"/>
    </location>
</feature>
<evidence type="ECO:0000256" key="1">
    <source>
        <dbReference type="ARBA" id="ARBA00004651"/>
    </source>
</evidence>
<feature type="transmembrane region" description="Helical" evidence="8">
    <location>
        <begin position="55"/>
        <end position="72"/>
    </location>
</feature>
<comment type="subcellular location">
    <subcellularLocation>
        <location evidence="1">Cell membrane</location>
        <topology evidence="1">Multi-pass membrane protein</topology>
    </subcellularLocation>
</comment>
<dbReference type="PANTHER" id="PTHR47371:SF3">
    <property type="entry name" value="PHOSPHOGLYCEROL TRANSFERASE I"/>
    <property type="match status" value="1"/>
</dbReference>
<evidence type="ECO:0000259" key="9">
    <source>
        <dbReference type="Pfam" id="PF00884"/>
    </source>
</evidence>
<dbReference type="PANTHER" id="PTHR47371">
    <property type="entry name" value="LIPOTEICHOIC ACID SYNTHASE"/>
    <property type="match status" value="1"/>
</dbReference>
<keyword evidence="11" id="KW-1185">Reference proteome</keyword>
<evidence type="ECO:0000256" key="6">
    <source>
        <dbReference type="ARBA" id="ARBA00022989"/>
    </source>
</evidence>
<evidence type="ECO:0000313" key="10">
    <source>
        <dbReference type="EMBL" id="MFL0252585.1"/>
    </source>
</evidence>
<feature type="domain" description="Sulfatase N-terminal" evidence="9">
    <location>
        <begin position="256"/>
        <end position="545"/>
    </location>
</feature>
<keyword evidence="6 8" id="KW-1133">Transmembrane helix</keyword>
<evidence type="ECO:0000256" key="3">
    <source>
        <dbReference type="ARBA" id="ARBA00009983"/>
    </source>
</evidence>
<dbReference type="EC" id="2.7.8.-" evidence="10"/>
<dbReference type="Pfam" id="PF00884">
    <property type="entry name" value="Sulfatase"/>
    <property type="match status" value="1"/>
</dbReference>
<dbReference type="InterPro" id="IPR050448">
    <property type="entry name" value="OpgB/LTA_synthase_biosynth"/>
</dbReference>
<dbReference type="InterPro" id="IPR000917">
    <property type="entry name" value="Sulfatase_N"/>
</dbReference>
<evidence type="ECO:0000313" key="11">
    <source>
        <dbReference type="Proteomes" id="UP001623592"/>
    </source>
</evidence>
<dbReference type="EMBL" id="JBJIAA010000018">
    <property type="protein sequence ID" value="MFL0252585.1"/>
    <property type="molecule type" value="Genomic_DNA"/>
</dbReference>
<dbReference type="PIRSF" id="PIRSF005091">
    <property type="entry name" value="Mmb_sulf_HI1246"/>
    <property type="match status" value="1"/>
</dbReference>
<evidence type="ECO:0000256" key="5">
    <source>
        <dbReference type="ARBA" id="ARBA00022692"/>
    </source>
</evidence>
<evidence type="ECO:0000256" key="8">
    <source>
        <dbReference type="SAM" id="Phobius"/>
    </source>
</evidence>
<dbReference type="SUPFAM" id="SSF53649">
    <property type="entry name" value="Alkaline phosphatase-like"/>
    <property type="match status" value="1"/>
</dbReference>
<evidence type="ECO:0000256" key="4">
    <source>
        <dbReference type="ARBA" id="ARBA00022475"/>
    </source>
</evidence>
<keyword evidence="4" id="KW-1003">Cell membrane</keyword>
<name>A0ABW8TKJ4_9CLOT</name>
<sequence length="607" mass="70396">MDKFIGKIKNIRPDLFFIYTYLILLLKFTIFTGFINLNNPSFLELFKGFYHIQSYVIFILFTLAYLSIAFLFKGRARGYALIILNLLISVLLLADLWYFRGYNTFISPNLLKETGNLDDLQDSIFAMMHKEDIVFIFDIVIVTAAYIYFKKIYVGCKRNIKLLAAFMLIAICYMPVSIHVFHHYIYQYWLGSKWNPIYTMSRISPIGYHVYDTMDFIENLKPKALKVSDKDEIKKWYKDNKENVQDNNYNGMFKGKNLLVIQVESLENFVIGQKIDGQEITPNLNRLLKNSVYFSNYHENIKQGTSSDADLMTNTSIYPVTKGSTFFRFPENKYNSLPSVMKKYDYYTMAVHPDKAMYWNWMPALTAMGGFDKRVDSSHFNEYEKINLGISDGAYLKQVEPMIEKEKKPFYNFVVTLTSHTPFELPNKYKELKLSNSGMASSELGAYFQCIHYTDKQLGIFLDKLQKDGVLKDTLVAIYGDHTSIHKYFPDDVPKTPGVQSWMVDDELKIPLIIYDGSEKMQGKENKITGGQIDLMPTLLYLMGVDKKYYENTVMGRNLLNTKRDYDLLTNGKIIGNPTKEDLNHLSNAFDVSDKIIEGQYYGTTVK</sequence>
<dbReference type="GO" id="GO:0016740">
    <property type="term" value="F:transferase activity"/>
    <property type="evidence" value="ECO:0007669"/>
    <property type="project" value="UniProtKB-KW"/>
</dbReference>
<dbReference type="InterPro" id="IPR012160">
    <property type="entry name" value="LtaS-like"/>
</dbReference>
<evidence type="ECO:0000256" key="7">
    <source>
        <dbReference type="ARBA" id="ARBA00023136"/>
    </source>
</evidence>
<keyword evidence="5 8" id="KW-0812">Transmembrane</keyword>
<protein>
    <submittedName>
        <fullName evidence="10">LTA synthase family protein</fullName>
        <ecNumber evidence="10">2.7.8.-</ecNumber>
    </submittedName>
</protein>
<dbReference type="Gene3D" id="3.30.1120.170">
    <property type="match status" value="1"/>
</dbReference>
<comment type="caution">
    <text evidence="10">The sequence shown here is derived from an EMBL/GenBank/DDBJ whole genome shotgun (WGS) entry which is preliminary data.</text>
</comment>
<proteinExistence type="inferred from homology"/>
<feature type="transmembrane region" description="Helical" evidence="8">
    <location>
        <begin position="79"/>
        <end position="99"/>
    </location>
</feature>
<gene>
    <name evidence="10" type="ORF">ACJDT4_19410</name>
</gene>
<keyword evidence="7 8" id="KW-0472">Membrane</keyword>
<feature type="transmembrane region" description="Helical" evidence="8">
    <location>
        <begin position="133"/>
        <end position="149"/>
    </location>
</feature>
<dbReference type="Gene3D" id="3.40.720.10">
    <property type="entry name" value="Alkaline Phosphatase, subunit A"/>
    <property type="match status" value="1"/>
</dbReference>
<accession>A0ABW8TKJ4</accession>
<reference evidence="10 11" key="1">
    <citation type="submission" date="2024-11" db="EMBL/GenBank/DDBJ databases">
        <authorList>
            <person name="Heng Y.C."/>
            <person name="Lim A.C.H."/>
            <person name="Lee J.K.Y."/>
            <person name="Kittelmann S."/>
        </authorList>
    </citation>
    <scope>NUCLEOTIDE SEQUENCE [LARGE SCALE GENOMIC DNA]</scope>
    <source>
        <strain evidence="10 11">WILCCON 0114</strain>
    </source>
</reference>
<dbReference type="CDD" id="cd16015">
    <property type="entry name" value="LTA_synthase"/>
    <property type="match status" value="1"/>
</dbReference>
<feature type="transmembrane region" description="Helical" evidence="8">
    <location>
        <begin position="16"/>
        <end position="35"/>
    </location>
</feature>
<organism evidence="10 11">
    <name type="scientific">Clostridium neuense</name>
    <dbReference type="NCBI Taxonomy" id="1728934"/>
    <lineage>
        <taxon>Bacteria</taxon>
        <taxon>Bacillati</taxon>
        <taxon>Bacillota</taxon>
        <taxon>Clostridia</taxon>
        <taxon>Eubacteriales</taxon>
        <taxon>Clostridiaceae</taxon>
        <taxon>Clostridium</taxon>
    </lineage>
</organism>
<comment type="pathway">
    <text evidence="2">Cell wall biogenesis; lipoteichoic acid biosynthesis.</text>
</comment>